<dbReference type="EMBL" id="CAXDID020000002">
    <property type="protein sequence ID" value="CAL5971079.1"/>
    <property type="molecule type" value="Genomic_DNA"/>
</dbReference>
<comment type="caution">
    <text evidence="1">The sequence shown here is derived from an EMBL/GenBank/DDBJ whole genome shotgun (WGS) entry which is preliminary data.</text>
</comment>
<keyword evidence="2" id="KW-1185">Reference proteome</keyword>
<name>A0ABP1GNA9_9EUKA</name>
<gene>
    <name evidence="1" type="ORF">HINF_LOCUS1019</name>
</gene>
<evidence type="ECO:0000313" key="2">
    <source>
        <dbReference type="Proteomes" id="UP001642409"/>
    </source>
</evidence>
<sequence length="101" mass="11092">MACLPAYQRSVQCSAYYLIADTTAVRNTALGMAGHAEKINGWPLTRNTLAQHSSCIVVCSGAPSMFGNLFPSNIFGQSTQILHSSKILDQYIEVNYSVYRK</sequence>
<dbReference type="Proteomes" id="UP001642409">
    <property type="component" value="Unassembled WGS sequence"/>
</dbReference>
<accession>A0ABP1GNA9</accession>
<organism evidence="1 2">
    <name type="scientific">Hexamita inflata</name>
    <dbReference type="NCBI Taxonomy" id="28002"/>
    <lineage>
        <taxon>Eukaryota</taxon>
        <taxon>Metamonada</taxon>
        <taxon>Diplomonadida</taxon>
        <taxon>Hexamitidae</taxon>
        <taxon>Hexamitinae</taxon>
        <taxon>Hexamita</taxon>
    </lineage>
</organism>
<protein>
    <submittedName>
        <fullName evidence="1">Hypothetical_protein</fullName>
    </submittedName>
</protein>
<evidence type="ECO:0000313" key="1">
    <source>
        <dbReference type="EMBL" id="CAL5971079.1"/>
    </source>
</evidence>
<proteinExistence type="predicted"/>
<reference evidence="1 2" key="1">
    <citation type="submission" date="2024-07" db="EMBL/GenBank/DDBJ databases">
        <authorList>
            <person name="Akdeniz Z."/>
        </authorList>
    </citation>
    <scope>NUCLEOTIDE SEQUENCE [LARGE SCALE GENOMIC DNA]</scope>
</reference>